<proteinExistence type="predicted"/>
<name>A0A2P5BBI2_PARAD</name>
<gene>
    <name evidence="1" type="ORF">PanWU01x14_253760</name>
</gene>
<accession>A0A2P5BBI2</accession>
<comment type="caution">
    <text evidence="1">The sequence shown here is derived from an EMBL/GenBank/DDBJ whole genome shotgun (WGS) entry which is preliminary data.</text>
</comment>
<evidence type="ECO:0000313" key="2">
    <source>
        <dbReference type="Proteomes" id="UP000237105"/>
    </source>
</evidence>
<sequence length="62" mass="6884">MLPKYYAPTLSKISAALQNKGLLIVEACVPHRVLKTDSLPLPEYLRILQVSVSQDTTTKSSR</sequence>
<keyword evidence="2" id="KW-1185">Reference proteome</keyword>
<protein>
    <submittedName>
        <fullName evidence="1">Uncharacterized protein</fullName>
    </submittedName>
</protein>
<dbReference type="EMBL" id="JXTB01000317">
    <property type="protein sequence ID" value="PON46153.1"/>
    <property type="molecule type" value="Genomic_DNA"/>
</dbReference>
<dbReference type="AlphaFoldDB" id="A0A2P5BBI2"/>
<evidence type="ECO:0000313" key="1">
    <source>
        <dbReference type="EMBL" id="PON46153.1"/>
    </source>
</evidence>
<reference evidence="2" key="1">
    <citation type="submission" date="2016-06" db="EMBL/GenBank/DDBJ databases">
        <title>Parallel loss of symbiosis genes in relatives of nitrogen-fixing non-legume Parasponia.</title>
        <authorList>
            <person name="Van Velzen R."/>
            <person name="Holmer R."/>
            <person name="Bu F."/>
            <person name="Rutten L."/>
            <person name="Van Zeijl A."/>
            <person name="Liu W."/>
            <person name="Santuari L."/>
            <person name="Cao Q."/>
            <person name="Sharma T."/>
            <person name="Shen D."/>
            <person name="Roswanjaya Y."/>
            <person name="Wardhani T."/>
            <person name="Kalhor M.S."/>
            <person name="Jansen J."/>
            <person name="Van den Hoogen J."/>
            <person name="Gungor B."/>
            <person name="Hartog M."/>
            <person name="Hontelez J."/>
            <person name="Verver J."/>
            <person name="Yang W.-C."/>
            <person name="Schijlen E."/>
            <person name="Repin R."/>
            <person name="Schilthuizen M."/>
            <person name="Schranz E."/>
            <person name="Heidstra R."/>
            <person name="Miyata K."/>
            <person name="Fedorova E."/>
            <person name="Kohlen W."/>
            <person name="Bisseling T."/>
            <person name="Smit S."/>
            <person name="Geurts R."/>
        </authorList>
    </citation>
    <scope>NUCLEOTIDE SEQUENCE [LARGE SCALE GENOMIC DNA]</scope>
    <source>
        <strain evidence="2">cv. WU1-14</strain>
    </source>
</reference>
<organism evidence="1 2">
    <name type="scientific">Parasponia andersonii</name>
    <name type="common">Sponia andersonii</name>
    <dbReference type="NCBI Taxonomy" id="3476"/>
    <lineage>
        <taxon>Eukaryota</taxon>
        <taxon>Viridiplantae</taxon>
        <taxon>Streptophyta</taxon>
        <taxon>Embryophyta</taxon>
        <taxon>Tracheophyta</taxon>
        <taxon>Spermatophyta</taxon>
        <taxon>Magnoliopsida</taxon>
        <taxon>eudicotyledons</taxon>
        <taxon>Gunneridae</taxon>
        <taxon>Pentapetalae</taxon>
        <taxon>rosids</taxon>
        <taxon>fabids</taxon>
        <taxon>Rosales</taxon>
        <taxon>Cannabaceae</taxon>
        <taxon>Parasponia</taxon>
    </lineage>
</organism>
<dbReference type="Proteomes" id="UP000237105">
    <property type="component" value="Unassembled WGS sequence"/>
</dbReference>